<dbReference type="EMBL" id="CASHTH010003999">
    <property type="protein sequence ID" value="CAI8052300.1"/>
    <property type="molecule type" value="Genomic_DNA"/>
</dbReference>
<dbReference type="GO" id="GO:0004674">
    <property type="term" value="F:protein serine/threonine kinase activity"/>
    <property type="evidence" value="ECO:0007669"/>
    <property type="project" value="TreeGrafter"/>
</dbReference>
<keyword evidence="4" id="KW-1185">Reference proteome</keyword>
<dbReference type="SUPFAM" id="SSF56112">
    <property type="entry name" value="Protein kinase-like (PK-like)"/>
    <property type="match status" value="1"/>
</dbReference>
<feature type="region of interest" description="Disordered" evidence="1">
    <location>
        <begin position="442"/>
        <end position="481"/>
    </location>
</feature>
<keyword evidence="3" id="KW-0418">Kinase</keyword>
<accession>A0AA35XI29</accession>
<feature type="compositionally biased region" description="Polar residues" evidence="1">
    <location>
        <begin position="505"/>
        <end position="529"/>
    </location>
</feature>
<feature type="domain" description="Protein kinase" evidence="2">
    <location>
        <begin position="1"/>
        <end position="245"/>
    </location>
</feature>
<gene>
    <name evidence="3" type="ORF">GBAR_LOCUS28608</name>
</gene>
<feature type="compositionally biased region" description="Basic and acidic residues" evidence="1">
    <location>
        <begin position="533"/>
        <end position="545"/>
    </location>
</feature>
<comment type="caution">
    <text evidence="3">The sequence shown here is derived from an EMBL/GenBank/DDBJ whole genome shotgun (WGS) entry which is preliminary data.</text>
</comment>
<evidence type="ECO:0000313" key="4">
    <source>
        <dbReference type="Proteomes" id="UP001174909"/>
    </source>
</evidence>
<feature type="compositionally biased region" description="Polar residues" evidence="1">
    <location>
        <begin position="396"/>
        <end position="412"/>
    </location>
</feature>
<dbReference type="InterPro" id="IPR000719">
    <property type="entry name" value="Prot_kinase_dom"/>
</dbReference>
<feature type="compositionally biased region" description="Polar residues" evidence="1">
    <location>
        <begin position="295"/>
        <end position="306"/>
    </location>
</feature>
<dbReference type="AlphaFoldDB" id="A0AA35XI29"/>
<dbReference type="InterPro" id="IPR011009">
    <property type="entry name" value="Kinase-like_dom_sf"/>
</dbReference>
<feature type="region of interest" description="Disordered" evidence="1">
    <location>
        <begin position="295"/>
        <end position="314"/>
    </location>
</feature>
<dbReference type="PROSITE" id="PS50011">
    <property type="entry name" value="PROTEIN_KINASE_DOM"/>
    <property type="match status" value="1"/>
</dbReference>
<dbReference type="Gene3D" id="1.10.510.10">
    <property type="entry name" value="Transferase(Phosphotransferase) domain 1"/>
    <property type="match status" value="1"/>
</dbReference>
<dbReference type="InterPro" id="IPR001245">
    <property type="entry name" value="Ser-Thr/Tyr_kinase_cat_dom"/>
</dbReference>
<dbReference type="GO" id="GO:0005524">
    <property type="term" value="F:ATP binding"/>
    <property type="evidence" value="ECO:0007669"/>
    <property type="project" value="InterPro"/>
</dbReference>
<feature type="region of interest" description="Disordered" evidence="1">
    <location>
        <begin position="339"/>
        <end position="412"/>
    </location>
</feature>
<feature type="region of interest" description="Disordered" evidence="1">
    <location>
        <begin position="251"/>
        <end position="287"/>
    </location>
</feature>
<feature type="compositionally biased region" description="Basic and acidic residues" evidence="1">
    <location>
        <begin position="375"/>
        <end position="386"/>
    </location>
</feature>
<sequence length="619" mass="66771">MDWTCGGKKPYLANRFVEEVVRLSQLRHPNLVMLYGVVTDGPSLTLAMDPPAASLDECLRRHKAIPEFVKVSILLDVARGLLYLHEQKPAVAHTRVSTRSVYVSPSTSAKIGDVGVAGALSGECADYGIMPPQAFVKILETGTKCTDAQVDVPAFGNVVVHTVCQQPWLDPPGHTGLSPHLHTMSKHPLYSLAYHCLLGGVQLNTHQQVPRVDMNYAVQSLQHAASKNTPPFPNTLELYQSLAAMERGSNNVTTTTSSMSLENGVPASHCRNGGDIPPPGSGHKTCNELAVSNQPLAAQSSGSPSKSLFPPPTSTFISTTKSTFSTPDKLQNGVHNVALPTLSNDDHSNSRRNSTGQMKAPPPKPPQRTSSFRRKSSERVEEKDCLQRAGSLRVKPNSSVQGATPQPQQQTISPVIKITGAVTGGGTNQSSLLLPSKFNHETKQFPRGQQPEQLTSNSSPVSVQPTQLPPPTVGAPPSNVPNGFAEFEILLARQRERVEAEETAKSQTSSGTHGFRNGPTTADNHQNYFLTPDKARAATDLDLPKKKAPPPPRRSSSFRSRKKYKGSVAHQPQPDVVFQQHIPQCPSSTSSSTGQCRPSSAEYNLRRLSGADLSETIFC</sequence>
<dbReference type="PANTHER" id="PTHR44329">
    <property type="entry name" value="SERINE/THREONINE-PROTEIN KINASE TNNI3K-RELATED"/>
    <property type="match status" value="1"/>
</dbReference>
<protein>
    <submittedName>
        <fullName evidence="3">L-type lectin-domain containing receptor kinase V.1</fullName>
    </submittedName>
</protein>
<evidence type="ECO:0000256" key="1">
    <source>
        <dbReference type="SAM" id="MobiDB-lite"/>
    </source>
</evidence>
<organism evidence="3 4">
    <name type="scientific">Geodia barretti</name>
    <name type="common">Barrett's horny sponge</name>
    <dbReference type="NCBI Taxonomy" id="519541"/>
    <lineage>
        <taxon>Eukaryota</taxon>
        <taxon>Metazoa</taxon>
        <taxon>Porifera</taxon>
        <taxon>Demospongiae</taxon>
        <taxon>Heteroscleromorpha</taxon>
        <taxon>Tetractinellida</taxon>
        <taxon>Astrophorina</taxon>
        <taxon>Geodiidae</taxon>
        <taxon>Geodia</taxon>
    </lineage>
</organism>
<reference evidence="3" key="1">
    <citation type="submission" date="2023-03" db="EMBL/GenBank/DDBJ databases">
        <authorList>
            <person name="Steffen K."/>
            <person name="Cardenas P."/>
        </authorList>
    </citation>
    <scope>NUCLEOTIDE SEQUENCE</scope>
</reference>
<dbReference type="InterPro" id="IPR051681">
    <property type="entry name" value="Ser/Thr_Kinases-Pseudokinases"/>
</dbReference>
<evidence type="ECO:0000313" key="3">
    <source>
        <dbReference type="EMBL" id="CAI8052300.1"/>
    </source>
</evidence>
<keyword evidence="3" id="KW-0808">Transferase</keyword>
<dbReference type="Proteomes" id="UP001174909">
    <property type="component" value="Unassembled WGS sequence"/>
</dbReference>
<feature type="compositionally biased region" description="Low complexity" evidence="1">
    <location>
        <begin position="251"/>
        <end position="260"/>
    </location>
</feature>
<dbReference type="Pfam" id="PF07714">
    <property type="entry name" value="PK_Tyr_Ser-Thr"/>
    <property type="match status" value="1"/>
</dbReference>
<keyword evidence="3" id="KW-0675">Receptor</keyword>
<feature type="region of interest" description="Disordered" evidence="1">
    <location>
        <begin position="497"/>
        <end position="574"/>
    </location>
</feature>
<evidence type="ECO:0000259" key="2">
    <source>
        <dbReference type="PROSITE" id="PS50011"/>
    </source>
</evidence>
<feature type="compositionally biased region" description="Polar residues" evidence="1">
    <location>
        <begin position="450"/>
        <end position="466"/>
    </location>
</feature>
<proteinExistence type="predicted"/>
<name>A0AA35XI29_GEOBA</name>